<comment type="caution">
    <text evidence="13">The sequence shown here is derived from an EMBL/GenBank/DDBJ whole genome shotgun (WGS) entry which is preliminary data.</text>
</comment>
<keyword evidence="7 11" id="KW-0808">Transferase</keyword>
<sequence>MKNTVSLLDYGQSYWLDNLTRGKIINGEIKERVTEQGLRGITSNPSIFSKAFTSGDEYDNQIEKLAKEGKTSQEIYEALTVSDVQNACDILLPVFDASMGTDGFVSLEVSPYLARDTQGSMIEARRLYQAVNRVNCYIKIPGTREGVPAIEEMLYEGVNINITLLFSIENYEAVALAYLRALKRRLKEGKSLSNIVSVASFFLSRIDVLVDQILSHYIISSDNPDADSRPDLLMGKAGIASAKLAYKRFKEIFQGKDWEELVEKGANIQRVLWASTSTKNKLYKDVLYVDSLIGKDTVNTLPEETIEDFNDHGSLKKDAIEENIEEAYQVFDQLERMHIDLKFVTQQLENEGIQKFMDSYNSLIEGLEVKRLKALGDHVPTQEIALAGLDAKPVYASLDELHFGKRLFKQDPNLWKKDKEQIKEISERLGWLSLPEDSMKKLDELNAFAQQIKTEGFKHVVLLGMGGSSLCSEVVKESFGTADGYMELIVLDNVDPMAILEVEKNIDMVKTLFIVASKSGTTTETLSFCKYFFEKLKATGKVKPGNNFIAITDNETALVKTAKEYKFRKIFVNPSDLGGRYSVLSDFGLVPMALTGIDIGALLQSAQRMQTSCNPTIPANKNVGISLGTILGLSSKAGRDKVTFVLSNSIKSFGLWLEQLLAESTGKEGKGLIPIQGESLGTPEVYGKDRIFVHIILTSDDNSEDTKKISLLEKAGHPVIRISLHDKLDLGGEFYRWEVAVASAGIVMGINPFDQPNVEESKENTRKLLKIQVSKGDLKNTAPTRETEDIRGSIHTFLLQAKANDYIAILPYFLLTESRKELLQSWRKKIRDSFKVATTLLEGPRYLHSTGQLHKGGPDSGLYILFTGESEEDVLIPDEEYSFATLGLAEAIGDLKSLNDKGRRTIHIQLGKNIDNKLIKLA</sequence>
<dbReference type="Proteomes" id="UP000294616">
    <property type="component" value="Unassembled WGS sequence"/>
</dbReference>
<comment type="similarity">
    <text evidence="12">Belongs to the GPI family.</text>
</comment>
<dbReference type="InterPro" id="IPR035476">
    <property type="entry name" value="SIS_PGI_1"/>
</dbReference>
<dbReference type="NCBIfam" id="NF002881">
    <property type="entry name" value="PRK03343.1"/>
    <property type="match status" value="1"/>
</dbReference>
<dbReference type="GO" id="GO:0005737">
    <property type="term" value="C:cytoplasm"/>
    <property type="evidence" value="ECO:0007669"/>
    <property type="project" value="UniProtKB-SubCell"/>
</dbReference>
<keyword evidence="9 11" id="KW-0704">Schiff base</keyword>
<dbReference type="Gene3D" id="3.20.20.70">
    <property type="entry name" value="Aldolase class I"/>
    <property type="match status" value="1"/>
</dbReference>
<evidence type="ECO:0000256" key="8">
    <source>
        <dbReference type="ARBA" id="ARBA00023126"/>
    </source>
</evidence>
<dbReference type="GO" id="GO:0004347">
    <property type="term" value="F:glucose-6-phosphate isomerase activity"/>
    <property type="evidence" value="ECO:0007669"/>
    <property type="project" value="UniProtKB-EC"/>
</dbReference>
<dbReference type="GO" id="GO:0006094">
    <property type="term" value="P:gluconeogenesis"/>
    <property type="evidence" value="ECO:0007669"/>
    <property type="project" value="UniProtKB-KW"/>
</dbReference>
<dbReference type="GO" id="GO:0006096">
    <property type="term" value="P:glycolytic process"/>
    <property type="evidence" value="ECO:0007669"/>
    <property type="project" value="UniProtKB-UniPathway"/>
</dbReference>
<keyword evidence="6 11" id="KW-0963">Cytoplasm</keyword>
<dbReference type="PROSITE" id="PS01054">
    <property type="entry name" value="TRANSALDOLASE_1"/>
    <property type="match status" value="1"/>
</dbReference>
<reference evidence="13 14" key="1">
    <citation type="submission" date="2019-03" db="EMBL/GenBank/DDBJ databases">
        <title>Genomic Encyclopedia of Archaeal and Bacterial Type Strains, Phase II (KMG-II): from individual species to whole genera.</title>
        <authorList>
            <person name="Goeker M."/>
        </authorList>
    </citation>
    <scope>NUCLEOTIDE SEQUENCE [LARGE SCALE GENOMIC DNA]</scope>
    <source>
        <strain evidence="13 14">DSM 22554</strain>
    </source>
</reference>
<dbReference type="Pfam" id="PF00923">
    <property type="entry name" value="TAL_FSA"/>
    <property type="match status" value="1"/>
</dbReference>
<name>A0A4R1LTT3_9SPHI</name>
<dbReference type="OrthoDB" id="140919at2"/>
<dbReference type="PANTHER" id="PTHR10683:SF31">
    <property type="entry name" value="TRANSALDOLASE"/>
    <property type="match status" value="1"/>
</dbReference>
<dbReference type="AlphaFoldDB" id="A0A4R1LTT3"/>
<evidence type="ECO:0000256" key="12">
    <source>
        <dbReference type="RuleBase" id="RU000612"/>
    </source>
</evidence>
<dbReference type="GO" id="GO:0097367">
    <property type="term" value="F:carbohydrate derivative binding"/>
    <property type="evidence" value="ECO:0007669"/>
    <property type="project" value="InterPro"/>
</dbReference>
<evidence type="ECO:0000256" key="3">
    <source>
        <dbReference type="ARBA" id="ARBA00004857"/>
    </source>
</evidence>
<evidence type="ECO:0000256" key="1">
    <source>
        <dbReference type="ARBA" id="ARBA00003518"/>
    </source>
</evidence>
<dbReference type="PRINTS" id="PR00662">
    <property type="entry name" value="G6PISOMERASE"/>
</dbReference>
<dbReference type="CDD" id="cd00955">
    <property type="entry name" value="Transaldolase_like"/>
    <property type="match status" value="1"/>
</dbReference>
<dbReference type="UniPathway" id="UPA00115">
    <property type="reaction ID" value="UER00414"/>
</dbReference>
<evidence type="ECO:0000256" key="5">
    <source>
        <dbReference type="ARBA" id="ARBA00013151"/>
    </source>
</evidence>
<comment type="subcellular location">
    <subcellularLocation>
        <location evidence="2 11">Cytoplasm</location>
    </subcellularLocation>
</comment>
<dbReference type="EC" id="2.2.1.2" evidence="5 11"/>
<dbReference type="PROSITE" id="PS51463">
    <property type="entry name" value="P_GLUCOSE_ISOMERASE_3"/>
    <property type="match status" value="1"/>
</dbReference>
<comment type="similarity">
    <text evidence="4 11">Belongs to the transaldolase family. Type 2 subfamily.</text>
</comment>
<dbReference type="NCBIfam" id="TIGR00876">
    <property type="entry name" value="tal_mycobact"/>
    <property type="match status" value="1"/>
</dbReference>
<evidence type="ECO:0000313" key="14">
    <source>
        <dbReference type="Proteomes" id="UP000294616"/>
    </source>
</evidence>
<dbReference type="EMBL" id="SMGO01000003">
    <property type="protein sequence ID" value="TCK80679.1"/>
    <property type="molecule type" value="Genomic_DNA"/>
</dbReference>
<dbReference type="InterPro" id="IPR018225">
    <property type="entry name" value="Transaldolase_AS"/>
</dbReference>
<dbReference type="HAMAP" id="MF_00493">
    <property type="entry name" value="Transaldolase_2"/>
    <property type="match status" value="1"/>
</dbReference>
<keyword evidence="12" id="KW-0413">Isomerase</keyword>
<accession>A0A4R1LTT3</accession>
<dbReference type="InterPro" id="IPR001585">
    <property type="entry name" value="TAL/FSA"/>
</dbReference>
<comment type="pathway">
    <text evidence="3 11">Carbohydrate degradation; pentose phosphate pathway; D-glyceraldehyde 3-phosphate and beta-D-fructose 6-phosphate from D-ribose 5-phosphate and D-xylulose 5-phosphate (non-oxidative stage): step 2/3.</text>
</comment>
<dbReference type="InterPro" id="IPR001672">
    <property type="entry name" value="G6P_Isomerase"/>
</dbReference>
<evidence type="ECO:0000256" key="11">
    <source>
        <dbReference type="HAMAP-Rule" id="MF_00493"/>
    </source>
</evidence>
<dbReference type="GO" id="GO:0004801">
    <property type="term" value="F:transaldolase activity"/>
    <property type="evidence" value="ECO:0007669"/>
    <property type="project" value="UniProtKB-UniRule"/>
</dbReference>
<dbReference type="UniPathway" id="UPA00109">
    <property type="reaction ID" value="UER00181"/>
</dbReference>
<proteinExistence type="inferred from homology"/>
<comment type="pathway">
    <text evidence="12">Carbohydrate degradation; glycolysis; D-glyceraldehyde 3-phosphate and glycerone phosphate from D-glucose: step 2/4.</text>
</comment>
<dbReference type="InterPro" id="IPR046348">
    <property type="entry name" value="SIS_dom_sf"/>
</dbReference>
<dbReference type="Pfam" id="PF00342">
    <property type="entry name" value="PGI"/>
    <property type="match status" value="1"/>
</dbReference>
<dbReference type="GO" id="GO:0006098">
    <property type="term" value="P:pentose-phosphate shunt"/>
    <property type="evidence" value="ECO:0007669"/>
    <property type="project" value="UniProtKB-UniRule"/>
</dbReference>
<comment type="catalytic activity">
    <reaction evidence="10 11">
        <text>D-sedoheptulose 7-phosphate + D-glyceraldehyde 3-phosphate = D-erythrose 4-phosphate + beta-D-fructose 6-phosphate</text>
        <dbReference type="Rhea" id="RHEA:17053"/>
        <dbReference type="ChEBI" id="CHEBI:16897"/>
        <dbReference type="ChEBI" id="CHEBI:57483"/>
        <dbReference type="ChEBI" id="CHEBI:57634"/>
        <dbReference type="ChEBI" id="CHEBI:59776"/>
        <dbReference type="EC" id="2.2.1.2"/>
    </reaction>
</comment>
<comment type="catalytic activity">
    <reaction evidence="12">
        <text>alpha-D-glucose 6-phosphate = beta-D-fructose 6-phosphate</text>
        <dbReference type="Rhea" id="RHEA:11816"/>
        <dbReference type="ChEBI" id="CHEBI:57634"/>
        <dbReference type="ChEBI" id="CHEBI:58225"/>
        <dbReference type="EC" id="5.3.1.9"/>
    </reaction>
</comment>
<dbReference type="CDD" id="cd05015">
    <property type="entry name" value="SIS_PGI_1"/>
    <property type="match status" value="1"/>
</dbReference>
<dbReference type="NCBIfam" id="NF007080">
    <property type="entry name" value="PRK09533.1"/>
    <property type="match status" value="1"/>
</dbReference>
<dbReference type="PANTHER" id="PTHR10683">
    <property type="entry name" value="TRANSALDOLASE"/>
    <property type="match status" value="1"/>
</dbReference>
<feature type="active site" description="Schiff-base intermediate with substrate" evidence="11">
    <location>
        <position position="139"/>
    </location>
</feature>
<dbReference type="InterPro" id="IPR004732">
    <property type="entry name" value="Transaldolase_2"/>
</dbReference>
<comment type="function">
    <text evidence="1 11">Transaldolase is important for the balance of metabolites in the pentose-phosphate pathway.</text>
</comment>
<dbReference type="SUPFAM" id="SSF53697">
    <property type="entry name" value="SIS domain"/>
    <property type="match status" value="1"/>
</dbReference>
<evidence type="ECO:0000313" key="13">
    <source>
        <dbReference type="EMBL" id="TCK80679.1"/>
    </source>
</evidence>
<evidence type="ECO:0000256" key="2">
    <source>
        <dbReference type="ARBA" id="ARBA00004496"/>
    </source>
</evidence>
<keyword evidence="8 11" id="KW-0570">Pentose shunt</keyword>
<dbReference type="InterPro" id="IPR013785">
    <property type="entry name" value="Aldolase_TIM"/>
</dbReference>
<gene>
    <name evidence="11" type="primary">tal</name>
    <name evidence="13" type="ORF">C8N28_2424</name>
</gene>
<evidence type="ECO:0000256" key="10">
    <source>
        <dbReference type="ARBA" id="ARBA00048810"/>
    </source>
</evidence>
<protein>
    <recommendedName>
        <fullName evidence="5 11">Transaldolase</fullName>
        <ecNumber evidence="5 11">2.2.1.2</ecNumber>
    </recommendedName>
</protein>
<evidence type="ECO:0000256" key="4">
    <source>
        <dbReference type="ARBA" id="ARBA00008426"/>
    </source>
</evidence>
<organism evidence="13 14">
    <name type="scientific">Albibacterium bauzanense</name>
    <dbReference type="NCBI Taxonomy" id="653929"/>
    <lineage>
        <taxon>Bacteria</taxon>
        <taxon>Pseudomonadati</taxon>
        <taxon>Bacteroidota</taxon>
        <taxon>Sphingobacteriia</taxon>
        <taxon>Sphingobacteriales</taxon>
        <taxon>Sphingobacteriaceae</taxon>
        <taxon>Albibacterium</taxon>
    </lineage>
</organism>
<dbReference type="Gene3D" id="3.40.50.10490">
    <property type="entry name" value="Glucose-6-phosphate isomerase like protein, domain 1"/>
    <property type="match status" value="3"/>
</dbReference>
<evidence type="ECO:0000256" key="9">
    <source>
        <dbReference type="ARBA" id="ARBA00023270"/>
    </source>
</evidence>
<evidence type="ECO:0000256" key="6">
    <source>
        <dbReference type="ARBA" id="ARBA00022490"/>
    </source>
</evidence>
<keyword evidence="14" id="KW-1185">Reference proteome</keyword>
<dbReference type="RefSeq" id="WP_132225235.1">
    <property type="nucleotide sequence ID" value="NZ_SMGO01000003.1"/>
</dbReference>
<evidence type="ECO:0000256" key="7">
    <source>
        <dbReference type="ARBA" id="ARBA00022679"/>
    </source>
</evidence>
<keyword evidence="12" id="KW-0324">Glycolysis</keyword>
<keyword evidence="12" id="KW-0312">Gluconeogenesis</keyword>
<dbReference type="SUPFAM" id="SSF51569">
    <property type="entry name" value="Aldolase"/>
    <property type="match status" value="1"/>
</dbReference>